<proteinExistence type="inferred from homology"/>
<accession>A0AAX3BA67</accession>
<dbReference type="InterPro" id="IPR002645">
    <property type="entry name" value="STAS_dom"/>
</dbReference>
<sequence>MVSAEPAGKGMVFSIVGNLDVLDSQSLEEMASSAFQAGCSFFVFDLSQVTYMHSSGASSLLAIQKLAQPKGVRMVLVSCHPNVKRTLQIIGLDGLFEMRDSLDEALASLS</sequence>
<dbReference type="Proteomes" id="UP001056539">
    <property type="component" value="Chromosome"/>
</dbReference>
<reference evidence="4" key="1">
    <citation type="submission" date="2021-04" db="EMBL/GenBank/DDBJ databases">
        <authorList>
            <person name="Postec A."/>
        </authorList>
    </citation>
    <scope>NUCLEOTIDE SEQUENCE</scope>
    <source>
        <strain evidence="4">F1F22</strain>
    </source>
</reference>
<protein>
    <recommendedName>
        <fullName evidence="2">Anti-sigma factor antagonist</fullName>
    </recommendedName>
</protein>
<reference evidence="4" key="2">
    <citation type="submission" date="2022-06" db="EMBL/GenBank/DDBJ databases">
        <title>Thermospira aquatica gen. nov., sp. nov.</title>
        <authorList>
            <person name="Ben Ali Gam Z."/>
            <person name="Labat M."/>
        </authorList>
    </citation>
    <scope>NUCLEOTIDE SEQUENCE</scope>
    <source>
        <strain evidence="4">F1F22</strain>
    </source>
</reference>
<dbReference type="GO" id="GO:0043856">
    <property type="term" value="F:anti-sigma factor antagonist activity"/>
    <property type="evidence" value="ECO:0007669"/>
    <property type="project" value="InterPro"/>
</dbReference>
<keyword evidence="5" id="KW-1185">Reference proteome</keyword>
<dbReference type="InterPro" id="IPR036513">
    <property type="entry name" value="STAS_dom_sf"/>
</dbReference>
<evidence type="ECO:0000313" key="4">
    <source>
        <dbReference type="EMBL" id="URA09130.1"/>
    </source>
</evidence>
<dbReference type="AlphaFoldDB" id="A0AAX3BA67"/>
<gene>
    <name evidence="4" type="ORF">KDW03_06370</name>
</gene>
<evidence type="ECO:0000256" key="1">
    <source>
        <dbReference type="ARBA" id="ARBA00009013"/>
    </source>
</evidence>
<dbReference type="EMBL" id="CP073355">
    <property type="protein sequence ID" value="URA09130.1"/>
    <property type="molecule type" value="Genomic_DNA"/>
</dbReference>
<dbReference type="KEGG" id="taqu:KDW03_06370"/>
<dbReference type="Pfam" id="PF01740">
    <property type="entry name" value="STAS"/>
    <property type="match status" value="1"/>
</dbReference>
<dbReference type="InterPro" id="IPR003658">
    <property type="entry name" value="Anti-sigma_ant"/>
</dbReference>
<dbReference type="SUPFAM" id="SSF52091">
    <property type="entry name" value="SpoIIaa-like"/>
    <property type="match status" value="1"/>
</dbReference>
<evidence type="ECO:0000259" key="3">
    <source>
        <dbReference type="PROSITE" id="PS50801"/>
    </source>
</evidence>
<dbReference type="NCBIfam" id="TIGR00377">
    <property type="entry name" value="ant_ant_sig"/>
    <property type="match status" value="1"/>
</dbReference>
<dbReference type="PANTHER" id="PTHR33495">
    <property type="entry name" value="ANTI-SIGMA FACTOR ANTAGONIST TM_1081-RELATED-RELATED"/>
    <property type="match status" value="1"/>
</dbReference>
<comment type="similarity">
    <text evidence="1 2">Belongs to the anti-sigma-factor antagonist family.</text>
</comment>
<dbReference type="CDD" id="cd07043">
    <property type="entry name" value="STAS_anti-anti-sigma_factors"/>
    <property type="match status" value="1"/>
</dbReference>
<dbReference type="PROSITE" id="PS50801">
    <property type="entry name" value="STAS"/>
    <property type="match status" value="1"/>
</dbReference>
<dbReference type="Gene3D" id="3.30.750.24">
    <property type="entry name" value="STAS domain"/>
    <property type="match status" value="1"/>
</dbReference>
<dbReference type="RefSeq" id="WP_271434257.1">
    <property type="nucleotide sequence ID" value="NZ_CP073355.1"/>
</dbReference>
<organism evidence="4 5">
    <name type="scientific">Thermospira aquatica</name>
    <dbReference type="NCBI Taxonomy" id="2828656"/>
    <lineage>
        <taxon>Bacteria</taxon>
        <taxon>Pseudomonadati</taxon>
        <taxon>Spirochaetota</taxon>
        <taxon>Spirochaetia</taxon>
        <taxon>Brevinematales</taxon>
        <taxon>Thermospiraceae</taxon>
        <taxon>Thermospira</taxon>
    </lineage>
</organism>
<evidence type="ECO:0000256" key="2">
    <source>
        <dbReference type="RuleBase" id="RU003749"/>
    </source>
</evidence>
<evidence type="ECO:0000313" key="5">
    <source>
        <dbReference type="Proteomes" id="UP001056539"/>
    </source>
</evidence>
<name>A0AAX3BA67_9SPIR</name>
<feature type="domain" description="STAS" evidence="3">
    <location>
        <begin position="1"/>
        <end position="109"/>
    </location>
</feature>